<accession>A4T4I9</accession>
<proteinExistence type="predicted"/>
<dbReference type="EMBL" id="CP000656">
    <property type="protein sequence ID" value="ABP43407.1"/>
    <property type="molecule type" value="Genomic_DNA"/>
</dbReference>
<reference evidence="1" key="1">
    <citation type="submission" date="2007-04" db="EMBL/GenBank/DDBJ databases">
        <authorList>
            <consortium name="US DOE Joint Genome Institute"/>
            <person name="Copeland A."/>
            <person name="Lucas S."/>
            <person name="Lapidus A."/>
            <person name="Barry K."/>
            <person name="Detter J.C."/>
            <person name="Glavina del Rio T."/>
            <person name="Hammon N."/>
            <person name="Israni S."/>
            <person name="Dalin E."/>
            <person name="Tice H."/>
            <person name="Pitluck S."/>
            <person name="Chain P."/>
            <person name="Malfatti S."/>
            <person name="Shin M."/>
            <person name="Vergez L."/>
            <person name="Schmutz J."/>
            <person name="Larimer F."/>
            <person name="Land M."/>
            <person name="Hauser L."/>
            <person name="Kyrpides N."/>
            <person name="Mikhailova N."/>
            <person name="Miller C."/>
            <person name="Richardson P."/>
        </authorList>
    </citation>
    <scope>NUCLEOTIDE SEQUENCE</scope>
    <source>
        <strain evidence="1">PYR-GCK</strain>
    </source>
</reference>
<dbReference type="OrthoDB" id="8442997at2"/>
<dbReference type="AlphaFoldDB" id="A4T4I9"/>
<protein>
    <recommendedName>
        <fullName evidence="2">Restriction endonuclease</fullName>
    </recommendedName>
</protein>
<dbReference type="HOGENOM" id="CLU_292538_0_0_11"/>
<dbReference type="eggNOG" id="COG5635">
    <property type="taxonomic scope" value="Bacteria"/>
</dbReference>
<name>A4T4I9_MYCGI</name>
<dbReference type="eggNOG" id="COG0457">
    <property type="taxonomic scope" value="Bacteria"/>
</dbReference>
<evidence type="ECO:0008006" key="2">
    <source>
        <dbReference type="Google" id="ProtNLM"/>
    </source>
</evidence>
<organism evidence="1">
    <name type="scientific">Mycolicibacterium gilvum (strain PYR-GCK)</name>
    <name type="common">Mycobacterium gilvum (strain PYR-GCK)</name>
    <dbReference type="NCBI Taxonomy" id="350054"/>
    <lineage>
        <taxon>Bacteria</taxon>
        <taxon>Bacillati</taxon>
        <taxon>Actinomycetota</taxon>
        <taxon>Actinomycetes</taxon>
        <taxon>Mycobacteriales</taxon>
        <taxon>Mycobacteriaceae</taxon>
        <taxon>Mycolicibacterium</taxon>
    </lineage>
</organism>
<dbReference type="STRING" id="350054.Mflv_0923"/>
<gene>
    <name evidence="1" type="ordered locus">Mflv_0923</name>
</gene>
<sequence length="1041" mass="114367">MQVNDELLAIPVDDPIRQRASNIVEPPVDPQLELLPTNLMDWEDFERLLLDLGRHELGLRSLSYFGKRGQAQKGLDVVGTNARGKSEGIQSKRYQKFAVANLDSAVEKYTQSTVPFTLVRLVVGVSAKVDDRAVVERKAVLNEQYNPLDIDIWDQPRISEMLRDEPEIVIKYFGPRAAERFCVPHVLVPVEIPSPDAVATADAVLLGPLISTDAQRLVNRASEIADDEPDAALALYQEVRSRLSGSGFPGHAAEFDDTVVALSIRTDQAETAIRPLMDALWAAEGKGDSLGVDRVGRRLRDLADLPEFGPTHNKVPRTPRLGAAFEIADFVSDQMHTPIPTRIEIPSAAIALADRVDRARAIVFTAERALGNDDLTWIVEHREQIESTATEVDVSDIELAVRLRLVIADATGEWADLVHTARTRMRRDLKALTIARFARYKLLQAAPADADSEWRDAIGEACLAQRHADAADWLYSQRFVATRYRGIAKDTWHPLAQALSDLPSRPKIVPTANDARERAFAAMHYDEPRVAAINLRRHLLDGIRSASFHDEREARRLLGEIYRTTDDLVLAAYYSIGSGDPKEARAIAAAFGDVYHDVTEWMTSPLSWVASSALQFATEQADLIPDKDLDAVVELALSAIDDVATGTRLDSPILSPQIYLSAYGLLAALAERLSERHARTLLDMLDDAVVVKEHHYRRTDESHVEIAAGIARAHNGELRDTAVEQLVGLYARGAHPFRASARNTLLRNLDQVRDRLQEMATNDHHEAGALLGYSDPGHVSPEAARAAAQRLSTPTTNGPSGFGTGTSAVNDSLLAAVLPVEQRIPCIEMLIANASSPWEPSSNRDSYLIAASNLIDHLDEEHRAQFFDTAINYAASPPPSQADAFNASMSNPLGAMRINDRSDSRPAAAFLAARLTASTLEKRVVRDAALRLIGVGSDDDYRVTTALQLVQSELGDSIGLLAQGSWTLRSLAAILWAESTDLPDDLGLALSQDRDVRVRRALATALAKAEHRHDANARDILLRDPRWSVRSILSSTAQLPD</sequence>
<reference evidence="1" key="2">
    <citation type="journal article" date="2013" name="PLoS ONE">
        <title>A Gene Expression Study of the Activities of Aromatic Ring-Cleavage Dioxygenases in Mycobacterium gilvum PYR-GCK to Changes in Salinity and pH during Pyrene Degradation.</title>
        <authorList>
            <person name="Badejo A.C."/>
            <person name="Badejo A.O."/>
            <person name="Shin K.H."/>
            <person name="Chai Y.G."/>
        </authorList>
    </citation>
    <scope>NUCLEOTIDE SEQUENCE [LARGE SCALE GENOMIC DNA]</scope>
    <source>
        <strain evidence="1">PYR-GCK</strain>
    </source>
</reference>
<dbReference type="KEGG" id="mgi:Mflv_0923"/>
<evidence type="ECO:0000313" key="1">
    <source>
        <dbReference type="EMBL" id="ABP43407.1"/>
    </source>
</evidence>